<dbReference type="Proteomes" id="UP000000422">
    <property type="component" value="Chromosome"/>
</dbReference>
<organism evidence="5">
    <name type="scientific">Wolinella succinogenes (strain ATCC 29543 / DSM 1740 / CCUG 13145 / JCM 31913 / LMG 7466 / NCTC 11488 / FDC 602W)</name>
    <name type="common">Vibrio succinogenes</name>
    <dbReference type="NCBI Taxonomy" id="273121"/>
    <lineage>
        <taxon>Bacteria</taxon>
        <taxon>Pseudomonadati</taxon>
        <taxon>Campylobacterota</taxon>
        <taxon>Epsilonproteobacteria</taxon>
        <taxon>Campylobacterales</taxon>
        <taxon>Helicobacteraceae</taxon>
        <taxon>Wolinella</taxon>
    </lineage>
</organism>
<dbReference type="STRING" id="273121.WS2125"/>
<evidence type="ECO:0000256" key="1">
    <source>
        <dbReference type="ARBA" id="ARBA00006484"/>
    </source>
</evidence>
<dbReference type="InterPro" id="IPR036291">
    <property type="entry name" value="NAD(P)-bd_dom_sf"/>
</dbReference>
<accession>Q7M7R8</accession>
<reference evidence="4 5" key="1">
    <citation type="journal article" date="2003" name="Proc. Natl. Acad. Sci. U.S.A.">
        <title>Complete genome sequence and analysis of Wolinella succinogenes.</title>
        <authorList>
            <person name="Baar C."/>
            <person name="Eppinger M."/>
            <person name="Raddatz G."/>
            <person name="Simon JM."/>
            <person name="Lanz C."/>
            <person name="Klimmek O."/>
            <person name="Nandakumar R."/>
            <person name="Gross R."/>
            <person name="Rosinus A."/>
            <person name="Keller H."/>
            <person name="Jagtap P."/>
            <person name="Linke B."/>
            <person name="Meyer F."/>
            <person name="Lederer H."/>
            <person name="Schuster S.C."/>
        </authorList>
    </citation>
    <scope>NUCLEOTIDE SEQUENCE [LARGE SCALE GENOMIC DNA]</scope>
    <source>
        <strain evidence="5">ATCC 29543 / DSM 1740 / CCUG 13145 / JCM 31913 / LMG 7466 / NCTC 11488 / FDC 602W</strain>
    </source>
</reference>
<dbReference type="InterPro" id="IPR002347">
    <property type="entry name" value="SDR_fam"/>
</dbReference>
<dbReference type="EMBL" id="BX571662">
    <property type="protein sequence ID" value="CAE11123.1"/>
    <property type="molecule type" value="Genomic_DNA"/>
</dbReference>
<dbReference type="SUPFAM" id="SSF51735">
    <property type="entry name" value="NAD(P)-binding Rossmann-fold domains"/>
    <property type="match status" value="1"/>
</dbReference>
<proteinExistence type="inferred from homology"/>
<dbReference type="FunFam" id="3.40.50.720:FF:000047">
    <property type="entry name" value="NADP-dependent L-serine/L-allo-threonine dehydrogenase"/>
    <property type="match status" value="1"/>
</dbReference>
<dbReference type="CDD" id="cd05346">
    <property type="entry name" value="SDR_c5"/>
    <property type="match status" value="1"/>
</dbReference>
<sequence length="253" mass="28085">MMKPVALITGASSGFGEASARLLAPHYRLILAARRLERLTHLQEELQALTEVYPLELDVRHQADVSKAIDSLPDSFSAIDLLINNAGLALGLEGAWECDLEDWERMVDTNIKGVLYCTRAILPQMVERNCGYIINIGSIAGNWPYAGGNVYGATKAFIEQFSRNLRCDLAGKRIRVTTLKPGMAESEFSLVRFKGDEERAKKVYEGIEPLTPEDIAATILYLVSLPERINVNEIEVMPLCQSFGRTTITPVKE</sequence>
<dbReference type="PANTHER" id="PTHR42901">
    <property type="entry name" value="ALCOHOL DEHYDROGENASE"/>
    <property type="match status" value="1"/>
</dbReference>
<dbReference type="PRINTS" id="PR00080">
    <property type="entry name" value="SDRFAMILY"/>
</dbReference>
<evidence type="ECO:0000256" key="2">
    <source>
        <dbReference type="ARBA" id="ARBA00023002"/>
    </source>
</evidence>
<dbReference type="eggNOG" id="COG4221">
    <property type="taxonomic scope" value="Bacteria"/>
</dbReference>
<dbReference type="PANTHER" id="PTHR42901:SF1">
    <property type="entry name" value="ALCOHOL DEHYDROGENASE"/>
    <property type="match status" value="1"/>
</dbReference>
<gene>
    <name evidence="4" type="ordered locus">WS2125</name>
</gene>
<dbReference type="Gene3D" id="3.40.50.720">
    <property type="entry name" value="NAD(P)-binding Rossmann-like Domain"/>
    <property type="match status" value="1"/>
</dbReference>
<evidence type="ECO:0000256" key="3">
    <source>
        <dbReference type="RuleBase" id="RU000363"/>
    </source>
</evidence>
<protein>
    <submittedName>
        <fullName evidence="4">PUTATIVE SHORT-CHAIN DEHYDROGENASE</fullName>
    </submittedName>
</protein>
<dbReference type="PROSITE" id="PS00061">
    <property type="entry name" value="ADH_SHORT"/>
    <property type="match status" value="1"/>
</dbReference>
<dbReference type="InterPro" id="IPR020904">
    <property type="entry name" value="Sc_DH/Rdtase_CS"/>
</dbReference>
<dbReference type="HOGENOM" id="CLU_010194_2_10_7"/>
<evidence type="ECO:0000313" key="4">
    <source>
        <dbReference type="EMBL" id="CAE11123.1"/>
    </source>
</evidence>
<keyword evidence="2" id="KW-0560">Oxidoreductase</keyword>
<keyword evidence="5" id="KW-1185">Reference proteome</keyword>
<dbReference type="AlphaFoldDB" id="Q7M7R8"/>
<dbReference type="KEGG" id="wsu:WS2125"/>
<comment type="similarity">
    <text evidence="1 3">Belongs to the short-chain dehydrogenases/reductases (SDR) family.</text>
</comment>
<dbReference type="GO" id="GO:0016616">
    <property type="term" value="F:oxidoreductase activity, acting on the CH-OH group of donors, NAD or NADP as acceptor"/>
    <property type="evidence" value="ECO:0007669"/>
    <property type="project" value="UniProtKB-ARBA"/>
</dbReference>
<evidence type="ECO:0000313" key="5">
    <source>
        <dbReference type="Proteomes" id="UP000000422"/>
    </source>
</evidence>
<name>Q7M7R8_WOLSU</name>
<dbReference type="RefSeq" id="WP_011139905.1">
    <property type="nucleotide sequence ID" value="NC_005090.1"/>
</dbReference>
<dbReference type="PRINTS" id="PR00081">
    <property type="entry name" value="GDHRDH"/>
</dbReference>
<dbReference type="Pfam" id="PF00106">
    <property type="entry name" value="adh_short"/>
    <property type="match status" value="1"/>
</dbReference>